<dbReference type="GO" id="GO:0003677">
    <property type="term" value="F:DNA binding"/>
    <property type="evidence" value="ECO:0007669"/>
    <property type="project" value="UniProtKB-UniRule"/>
</dbReference>
<sequence length="222" mass="25883">MVNIQNYGIKKKRTLKVFINAAAQIIENKDIEAVTIRKVAEIAGYNSATIYNYFDNSNQLVSLAAIRFINTHYLKTLPDYISQANNCLDKFLLTWECFCEYCFKHPKLYYAVFTENIGEQPNNLFDNYYTLFPEEIKGYPQELTPMIKESNFDKRCQIAIQPCIEKGYFTKQEATQINEMIRLLYQGMLSLFINNRVNYSAEEATQKVMSHIRQIVNSIPSQ</sequence>
<dbReference type="SUPFAM" id="SSF46689">
    <property type="entry name" value="Homeodomain-like"/>
    <property type="match status" value="1"/>
</dbReference>
<dbReference type="OrthoDB" id="5366068at2"/>
<dbReference type="AlphaFoldDB" id="L0KD94"/>
<dbReference type="EMBL" id="CP003359">
    <property type="protein sequence ID" value="AGB42063.1"/>
    <property type="molecule type" value="Genomic_DNA"/>
</dbReference>
<dbReference type="InterPro" id="IPR009057">
    <property type="entry name" value="Homeodomain-like_sf"/>
</dbReference>
<evidence type="ECO:0000256" key="1">
    <source>
        <dbReference type="ARBA" id="ARBA00023125"/>
    </source>
</evidence>
<dbReference type="PATRIC" id="fig|748449.3.peg.2096"/>
<keyword evidence="1 2" id="KW-0238">DNA-binding</keyword>
<proteinExistence type="predicted"/>
<dbReference type="Pfam" id="PF00440">
    <property type="entry name" value="TetR_N"/>
    <property type="match status" value="1"/>
</dbReference>
<dbReference type="PROSITE" id="PS50977">
    <property type="entry name" value="HTH_TETR_2"/>
    <property type="match status" value="1"/>
</dbReference>
<dbReference type="RefSeq" id="WP_015327777.1">
    <property type="nucleotide sequence ID" value="NC_019978.1"/>
</dbReference>
<accession>L0KD94</accession>
<dbReference type="HOGENOM" id="CLU_094919_1_0_9"/>
<evidence type="ECO:0000259" key="3">
    <source>
        <dbReference type="PROSITE" id="PS50977"/>
    </source>
</evidence>
<evidence type="ECO:0000313" key="5">
    <source>
        <dbReference type="Proteomes" id="UP000010880"/>
    </source>
</evidence>
<evidence type="ECO:0000256" key="2">
    <source>
        <dbReference type="PROSITE-ProRule" id="PRU00335"/>
    </source>
</evidence>
<feature type="domain" description="HTH tetR-type" evidence="3">
    <location>
        <begin position="12"/>
        <end position="72"/>
    </location>
</feature>
<protein>
    <submittedName>
        <fullName evidence="4">Transcriptional regulator</fullName>
    </submittedName>
</protein>
<name>L0KD94_HALHC</name>
<dbReference type="KEGG" id="hhl:Halha_2182"/>
<feature type="DNA-binding region" description="H-T-H motif" evidence="2">
    <location>
        <begin position="35"/>
        <end position="54"/>
    </location>
</feature>
<dbReference type="STRING" id="748449.Halha_2182"/>
<evidence type="ECO:0000313" key="4">
    <source>
        <dbReference type="EMBL" id="AGB42063.1"/>
    </source>
</evidence>
<keyword evidence="5" id="KW-1185">Reference proteome</keyword>
<dbReference type="eggNOG" id="COG1309">
    <property type="taxonomic scope" value="Bacteria"/>
</dbReference>
<organism evidence="4 5">
    <name type="scientific">Halobacteroides halobius (strain ATCC 35273 / DSM 5150 / MD-1)</name>
    <dbReference type="NCBI Taxonomy" id="748449"/>
    <lineage>
        <taxon>Bacteria</taxon>
        <taxon>Bacillati</taxon>
        <taxon>Bacillota</taxon>
        <taxon>Clostridia</taxon>
        <taxon>Halanaerobiales</taxon>
        <taxon>Halobacteroidaceae</taxon>
        <taxon>Halobacteroides</taxon>
    </lineage>
</organism>
<reference evidence="5" key="1">
    <citation type="submission" date="2012-02" db="EMBL/GenBank/DDBJ databases">
        <title>The complete genome of Halobacteroides halobius DSM 5150.</title>
        <authorList>
            <person name="Lucas S."/>
            <person name="Copeland A."/>
            <person name="Lapidus A."/>
            <person name="Glavina del Rio T."/>
            <person name="Dalin E."/>
            <person name="Tice H."/>
            <person name="Bruce D."/>
            <person name="Goodwin L."/>
            <person name="Pitluck S."/>
            <person name="Peters L."/>
            <person name="Mikhailova N."/>
            <person name="Gu W."/>
            <person name="Kyrpides N."/>
            <person name="Mavromatis K."/>
            <person name="Ivanova N."/>
            <person name="Brettin T."/>
            <person name="Detter J.C."/>
            <person name="Han C."/>
            <person name="Larimer F."/>
            <person name="Land M."/>
            <person name="Hauser L."/>
            <person name="Markowitz V."/>
            <person name="Cheng J.-F."/>
            <person name="Hugenholtz P."/>
            <person name="Woyke T."/>
            <person name="Wu D."/>
            <person name="Tindall B."/>
            <person name="Pomrenke H."/>
            <person name="Brambilla E."/>
            <person name="Klenk H.-P."/>
            <person name="Eisen J.A."/>
        </authorList>
    </citation>
    <scope>NUCLEOTIDE SEQUENCE [LARGE SCALE GENOMIC DNA]</scope>
    <source>
        <strain evidence="5">ATCC 35273 / DSM 5150 / MD-1</strain>
    </source>
</reference>
<dbReference type="Gene3D" id="1.10.357.10">
    <property type="entry name" value="Tetracycline Repressor, domain 2"/>
    <property type="match status" value="1"/>
</dbReference>
<gene>
    <name evidence="4" type="ordered locus">Halha_2182</name>
</gene>
<dbReference type="InterPro" id="IPR001647">
    <property type="entry name" value="HTH_TetR"/>
</dbReference>
<dbReference type="Proteomes" id="UP000010880">
    <property type="component" value="Chromosome"/>
</dbReference>